<organism evidence="2 3">
    <name type="scientific">Deinococcus seoulensis</name>
    <dbReference type="NCBI Taxonomy" id="1837379"/>
    <lineage>
        <taxon>Bacteria</taxon>
        <taxon>Thermotogati</taxon>
        <taxon>Deinococcota</taxon>
        <taxon>Deinococci</taxon>
        <taxon>Deinococcales</taxon>
        <taxon>Deinococcaceae</taxon>
        <taxon>Deinococcus</taxon>
    </lineage>
</organism>
<protein>
    <submittedName>
        <fullName evidence="2">Uncharacterized protein</fullName>
    </submittedName>
</protein>
<evidence type="ECO:0000256" key="1">
    <source>
        <dbReference type="SAM" id="Phobius"/>
    </source>
</evidence>
<accession>A0ABQ2RXU4</accession>
<name>A0ABQ2RXU4_9DEIO</name>
<dbReference type="RefSeq" id="WP_189065896.1">
    <property type="nucleotide sequence ID" value="NZ_BMQM01000024.1"/>
</dbReference>
<keyword evidence="1" id="KW-0472">Membrane</keyword>
<sequence>MWRNLLITLGVLFTLFYGGVTLAFMSLFGAVVATDYPYLAIPFWLLALTLLVGCAVCMGEAVLLGWGARPLNSGRVTGWFLRLMAEAGNERQTVAGQLGFVRAIVQPVALPLVVLVMLEMQAEAQEQKRS</sequence>
<reference evidence="3" key="1">
    <citation type="journal article" date="2019" name="Int. J. Syst. Evol. Microbiol.">
        <title>The Global Catalogue of Microorganisms (GCM) 10K type strain sequencing project: providing services to taxonomists for standard genome sequencing and annotation.</title>
        <authorList>
            <consortium name="The Broad Institute Genomics Platform"/>
            <consortium name="The Broad Institute Genome Sequencing Center for Infectious Disease"/>
            <person name="Wu L."/>
            <person name="Ma J."/>
        </authorList>
    </citation>
    <scope>NUCLEOTIDE SEQUENCE [LARGE SCALE GENOMIC DNA]</scope>
    <source>
        <strain evidence="3">JCM 31404</strain>
    </source>
</reference>
<feature type="transmembrane region" description="Helical" evidence="1">
    <location>
        <begin position="43"/>
        <end position="66"/>
    </location>
</feature>
<proteinExistence type="predicted"/>
<keyword evidence="1" id="KW-0812">Transmembrane</keyword>
<dbReference type="EMBL" id="BMQM01000024">
    <property type="protein sequence ID" value="GGR66502.1"/>
    <property type="molecule type" value="Genomic_DNA"/>
</dbReference>
<comment type="caution">
    <text evidence="2">The sequence shown here is derived from an EMBL/GenBank/DDBJ whole genome shotgun (WGS) entry which is preliminary data.</text>
</comment>
<evidence type="ECO:0000313" key="3">
    <source>
        <dbReference type="Proteomes" id="UP000634308"/>
    </source>
</evidence>
<dbReference type="Proteomes" id="UP000634308">
    <property type="component" value="Unassembled WGS sequence"/>
</dbReference>
<evidence type="ECO:0000313" key="2">
    <source>
        <dbReference type="EMBL" id="GGR66502.1"/>
    </source>
</evidence>
<keyword evidence="3" id="KW-1185">Reference proteome</keyword>
<keyword evidence="1" id="KW-1133">Transmembrane helix</keyword>
<gene>
    <name evidence="2" type="ORF">GCM10008959_30880</name>
</gene>